<dbReference type="OrthoDB" id="7862313at2759"/>
<dbReference type="PANTHER" id="PTHR11200:SF300">
    <property type="entry name" value="TYPE II INOSITOL 1,4,5-TRISPHOSPHATE 5-PHOSPHATASE"/>
    <property type="match status" value="1"/>
</dbReference>
<reference evidence="7 8" key="1">
    <citation type="journal article" date="2018" name="Nat. Ecol. Evol.">
        <title>Pezizomycetes genomes reveal the molecular basis of ectomycorrhizal truffle lifestyle.</title>
        <authorList>
            <person name="Murat C."/>
            <person name="Payen T."/>
            <person name="Noel B."/>
            <person name="Kuo A."/>
            <person name="Morin E."/>
            <person name="Chen J."/>
            <person name="Kohler A."/>
            <person name="Krizsan K."/>
            <person name="Balestrini R."/>
            <person name="Da Silva C."/>
            <person name="Montanini B."/>
            <person name="Hainaut M."/>
            <person name="Levati E."/>
            <person name="Barry K.W."/>
            <person name="Belfiori B."/>
            <person name="Cichocki N."/>
            <person name="Clum A."/>
            <person name="Dockter R.B."/>
            <person name="Fauchery L."/>
            <person name="Guy J."/>
            <person name="Iotti M."/>
            <person name="Le Tacon F."/>
            <person name="Lindquist E.A."/>
            <person name="Lipzen A."/>
            <person name="Malagnac F."/>
            <person name="Mello A."/>
            <person name="Molinier V."/>
            <person name="Miyauchi S."/>
            <person name="Poulain J."/>
            <person name="Riccioni C."/>
            <person name="Rubini A."/>
            <person name="Sitrit Y."/>
            <person name="Splivallo R."/>
            <person name="Traeger S."/>
            <person name="Wang M."/>
            <person name="Zifcakova L."/>
            <person name="Wipf D."/>
            <person name="Zambonelli A."/>
            <person name="Paolocci F."/>
            <person name="Nowrousian M."/>
            <person name="Ottonello S."/>
            <person name="Baldrian P."/>
            <person name="Spatafora J.W."/>
            <person name="Henrissat B."/>
            <person name="Nagy L.G."/>
            <person name="Aury J.M."/>
            <person name="Wincker P."/>
            <person name="Grigoriev I.V."/>
            <person name="Bonfante P."/>
            <person name="Martin F.M."/>
        </authorList>
    </citation>
    <scope>NUCLEOTIDE SEQUENCE [LARGE SCALE GENOMIC DNA]</scope>
    <source>
        <strain evidence="7 8">120613-1</strain>
    </source>
</reference>
<feature type="domain" description="Inositol polyphosphate-related phosphatase" evidence="6">
    <location>
        <begin position="46"/>
        <end position="500"/>
    </location>
</feature>
<dbReference type="STRING" id="1336337.A0A3N4K4Y6"/>
<evidence type="ECO:0000259" key="6">
    <source>
        <dbReference type="SMART" id="SM00128"/>
    </source>
</evidence>
<sequence length="937" mass="103688">MTSITVPSDAVGFNLPSPAAYPHQQDIHTYLSTQVLSRRNEYLQQKRIWIKVASWNVAACDGAERDLEEWLVDHQKDFKSEGDEDAREVGIYVLALQEVVDVTATENFMTYMDPKISLKWEAHAQAAVPTGYICRASKQLIGLLLMVFVSPDLSPLVTSVSTAVVGTGVGVRATGFMGNKGGVGVRLVIGETLKLVLVDCHLAAFANNTERRNWDAGEISKRMSFDPVEKNFVGFDKGEKGDQGNVSGNTIEGIEDADILLWCGDLNYRVELPNEDIRRLLSPYMPKDLPSTHAGGPSTPGSPIDQGPREFEEPPLPPPPSEIHPDAIPTLEGTIDSLLNHDQLYKQQKDAKAFVGFREGKIKFLPSYKYDIGTIGRWDSNVKARTPSWCDRILWKVKGAEAQEARRGRARSRGMSILKDEVLFETEDSDEEDIVVSRADSAVPHVPSAPQAKIPTSIFRFPSGEIGLRQVYYTSCQTVTSSDHKPVVSMFEMWFPSVVPEMKAKVHAEVAREVDKMENERRPVVTVVVDQVDGEEYEEGVVNFGEVRYNQTKSRSVTVANTGTAGAKIKFVGRPSPGGDEGKEVVAKDWLKVQFSGGGAKIKGGGGMELQPGEVCNIVLTMSINKLEHVQSLNEGEETVMDVLVLRIVEGRDVFLPIEGEWLQSGFGRGLKELVRIPEGAGGIRGWKEVNAKGKGEVLYSAPRELYKMTEYLLKHLREMVKEEGRWSSEPGWPFLDNTWAVGGERRENLAVGVWECVDRDLELDDDATLTFSFDEDDEKSLQTIEVVEVVAGVLLQWLQNLKEGVVPHDIWPDVYNAGANKELAEQVLDKLFTSLSPAHANVFVYLTGFIMEIISLLSSALPSQLPSKDPNGVISPLSPIQGVLPFGRLRIPRDVIVKRGILEVFAEAIIRKEGGNKTAEDKRKAMAFLEVFVSDI</sequence>
<evidence type="ECO:0000256" key="2">
    <source>
        <dbReference type="ARBA" id="ARBA00004580"/>
    </source>
</evidence>
<dbReference type="Gene3D" id="2.60.40.10">
    <property type="entry name" value="Immunoglobulins"/>
    <property type="match status" value="1"/>
</dbReference>
<dbReference type="InterPro" id="IPR036691">
    <property type="entry name" value="Endo/exonu/phosph_ase_sf"/>
</dbReference>
<dbReference type="Pfam" id="PF21310">
    <property type="entry name" value="OCRL-like_ASH"/>
    <property type="match status" value="1"/>
</dbReference>
<dbReference type="SMART" id="SM00128">
    <property type="entry name" value="IPPc"/>
    <property type="match status" value="1"/>
</dbReference>
<dbReference type="Proteomes" id="UP000276215">
    <property type="component" value="Unassembled WGS sequence"/>
</dbReference>
<dbReference type="Pfam" id="PF22669">
    <property type="entry name" value="Exo_endo_phos2"/>
    <property type="match status" value="2"/>
</dbReference>
<evidence type="ECO:0000256" key="5">
    <source>
        <dbReference type="SAM" id="MobiDB-lite"/>
    </source>
</evidence>
<evidence type="ECO:0000313" key="8">
    <source>
        <dbReference type="Proteomes" id="UP000276215"/>
    </source>
</evidence>
<dbReference type="InterPro" id="IPR048869">
    <property type="entry name" value="OCRL-1_2_ASH"/>
</dbReference>
<feature type="region of interest" description="Disordered" evidence="5">
    <location>
        <begin position="288"/>
        <end position="326"/>
    </location>
</feature>
<dbReference type="InterPro" id="IPR000300">
    <property type="entry name" value="IPPc"/>
</dbReference>
<dbReference type="Gene3D" id="1.10.555.10">
    <property type="entry name" value="Rho GTPase activation protein"/>
    <property type="match status" value="1"/>
</dbReference>
<dbReference type="AlphaFoldDB" id="A0A3N4K4Y6"/>
<name>A0A3N4K4Y6_9PEZI</name>
<keyword evidence="4" id="KW-0968">Cytoplasmic vesicle</keyword>
<keyword evidence="8" id="KW-1185">Reference proteome</keyword>
<evidence type="ECO:0000256" key="3">
    <source>
        <dbReference type="ARBA" id="ARBA00022753"/>
    </source>
</evidence>
<dbReference type="GO" id="GO:0007165">
    <property type="term" value="P:signal transduction"/>
    <property type="evidence" value="ECO:0007669"/>
    <property type="project" value="InterPro"/>
</dbReference>
<evidence type="ECO:0000256" key="4">
    <source>
        <dbReference type="ARBA" id="ARBA00023329"/>
    </source>
</evidence>
<accession>A0A3N4K4Y6</accession>
<dbReference type="GO" id="GO:0004439">
    <property type="term" value="F:phosphatidylinositol-4,5-bisphosphate 5-phosphatase activity"/>
    <property type="evidence" value="ECO:0007669"/>
    <property type="project" value="TreeGrafter"/>
</dbReference>
<dbReference type="Pfam" id="PF00620">
    <property type="entry name" value="RhoGAP"/>
    <property type="match status" value="1"/>
</dbReference>
<dbReference type="InterPro" id="IPR000198">
    <property type="entry name" value="RhoGAP_dom"/>
</dbReference>
<dbReference type="InterPro" id="IPR013783">
    <property type="entry name" value="Ig-like_fold"/>
</dbReference>
<dbReference type="InterPro" id="IPR046985">
    <property type="entry name" value="IP5"/>
</dbReference>
<dbReference type="EMBL" id="ML120352">
    <property type="protein sequence ID" value="RPB05596.1"/>
    <property type="molecule type" value="Genomic_DNA"/>
</dbReference>
<evidence type="ECO:0000313" key="7">
    <source>
        <dbReference type="EMBL" id="RPB05596.1"/>
    </source>
</evidence>
<comment type="subcellular location">
    <subcellularLocation>
        <location evidence="2">Cytoplasmic vesicle</location>
        <location evidence="2">Phagosome membrane</location>
    </subcellularLocation>
    <subcellularLocation>
        <location evidence="1">Early endosome membrane</location>
    </subcellularLocation>
</comment>
<dbReference type="Gene3D" id="3.60.10.10">
    <property type="entry name" value="Endonuclease/exonuclease/phosphatase"/>
    <property type="match status" value="1"/>
</dbReference>
<protein>
    <submittedName>
        <fullName evidence="7">DNase I-like protein</fullName>
    </submittedName>
</protein>
<dbReference type="InterPro" id="IPR008936">
    <property type="entry name" value="Rho_GTPase_activation_prot"/>
</dbReference>
<dbReference type="SUPFAM" id="SSF56219">
    <property type="entry name" value="DNase I-like"/>
    <property type="match status" value="1"/>
</dbReference>
<gene>
    <name evidence="7" type="ORF">L873DRAFT_1661677</name>
</gene>
<dbReference type="GO" id="GO:0046856">
    <property type="term" value="P:phosphatidylinositol dephosphorylation"/>
    <property type="evidence" value="ECO:0007669"/>
    <property type="project" value="InterPro"/>
</dbReference>
<proteinExistence type="predicted"/>
<dbReference type="PANTHER" id="PTHR11200">
    <property type="entry name" value="INOSITOL 5-PHOSPHATASE"/>
    <property type="match status" value="1"/>
</dbReference>
<keyword evidence="3" id="KW-0967">Endosome</keyword>
<dbReference type="GO" id="GO:0031901">
    <property type="term" value="C:early endosome membrane"/>
    <property type="evidence" value="ECO:0007669"/>
    <property type="project" value="UniProtKB-SubCell"/>
</dbReference>
<dbReference type="SUPFAM" id="SSF48350">
    <property type="entry name" value="GTPase activation domain, GAP"/>
    <property type="match status" value="1"/>
</dbReference>
<evidence type="ECO:0000256" key="1">
    <source>
        <dbReference type="ARBA" id="ARBA00004146"/>
    </source>
</evidence>
<organism evidence="7 8">
    <name type="scientific">Choiromyces venosus 120613-1</name>
    <dbReference type="NCBI Taxonomy" id="1336337"/>
    <lineage>
        <taxon>Eukaryota</taxon>
        <taxon>Fungi</taxon>
        <taxon>Dikarya</taxon>
        <taxon>Ascomycota</taxon>
        <taxon>Pezizomycotina</taxon>
        <taxon>Pezizomycetes</taxon>
        <taxon>Pezizales</taxon>
        <taxon>Tuberaceae</taxon>
        <taxon>Choiromyces</taxon>
    </lineage>
</organism>